<dbReference type="FunFam" id="1.20.58.220:FF:000004">
    <property type="entry name" value="Phosphate-specific transport system accessory protein PhoU"/>
    <property type="match status" value="1"/>
</dbReference>
<dbReference type="PANTHER" id="PTHR42930:SF3">
    <property type="entry name" value="PHOSPHATE-SPECIFIC TRANSPORT SYSTEM ACCESSORY PROTEIN PHOU"/>
    <property type="match status" value="1"/>
</dbReference>
<feature type="domain" description="PhoU" evidence="9">
    <location>
        <begin position="32"/>
        <end position="117"/>
    </location>
</feature>
<keyword evidence="4 8" id="KW-0813">Transport</keyword>
<comment type="subcellular location">
    <subcellularLocation>
        <location evidence="1 8">Cytoplasm</location>
    </subcellularLocation>
</comment>
<dbReference type="EMBL" id="AP017372">
    <property type="protein sequence ID" value="BAU57701.1"/>
    <property type="molecule type" value="Genomic_DNA"/>
</dbReference>
<evidence type="ECO:0000313" key="11">
    <source>
        <dbReference type="Proteomes" id="UP000218890"/>
    </source>
</evidence>
<evidence type="ECO:0000256" key="3">
    <source>
        <dbReference type="ARBA" id="ARBA00011738"/>
    </source>
</evidence>
<evidence type="ECO:0000256" key="6">
    <source>
        <dbReference type="ARBA" id="ARBA00022592"/>
    </source>
</evidence>
<organism evidence="10 11">
    <name type="scientific">Halorhodospira halochloris</name>
    <name type="common">Ectothiorhodospira halochloris</name>
    <dbReference type="NCBI Taxonomy" id="1052"/>
    <lineage>
        <taxon>Bacteria</taxon>
        <taxon>Pseudomonadati</taxon>
        <taxon>Pseudomonadota</taxon>
        <taxon>Gammaproteobacteria</taxon>
        <taxon>Chromatiales</taxon>
        <taxon>Ectothiorhodospiraceae</taxon>
        <taxon>Halorhodospira</taxon>
    </lineage>
</organism>
<dbReference type="GO" id="GO:0030643">
    <property type="term" value="P:intracellular phosphate ion homeostasis"/>
    <property type="evidence" value="ECO:0007669"/>
    <property type="project" value="InterPro"/>
</dbReference>
<dbReference type="InterPro" id="IPR038078">
    <property type="entry name" value="PhoU-like_sf"/>
</dbReference>
<dbReference type="GO" id="GO:0045936">
    <property type="term" value="P:negative regulation of phosphate metabolic process"/>
    <property type="evidence" value="ECO:0007669"/>
    <property type="project" value="InterPro"/>
</dbReference>
<evidence type="ECO:0000256" key="5">
    <source>
        <dbReference type="ARBA" id="ARBA00022490"/>
    </source>
</evidence>
<name>A0A120MZT1_HALHR</name>
<comment type="subunit">
    <text evidence="3 8">Homodimer.</text>
</comment>
<dbReference type="InterPro" id="IPR028366">
    <property type="entry name" value="PhoU"/>
</dbReference>
<evidence type="ECO:0000256" key="7">
    <source>
        <dbReference type="ARBA" id="ARBA00056181"/>
    </source>
</evidence>
<keyword evidence="11" id="KW-1185">Reference proteome</keyword>
<proteinExistence type="inferred from homology"/>
<comment type="function">
    <text evidence="7 8">Plays a role in the regulation of phosphate uptake.</text>
</comment>
<dbReference type="Pfam" id="PF01895">
    <property type="entry name" value="PhoU"/>
    <property type="match status" value="2"/>
</dbReference>
<accession>A0A120MZT1</accession>
<dbReference type="NCBIfam" id="TIGR02135">
    <property type="entry name" value="phoU_full"/>
    <property type="match status" value="1"/>
</dbReference>
<reference evidence="10" key="1">
    <citation type="submission" date="2016-02" db="EMBL/GenBank/DDBJ databases">
        <title>Halorhodospira halochloris DSM-1059 complete genome, version 2.</title>
        <authorList>
            <person name="Tsukatani Y."/>
        </authorList>
    </citation>
    <scope>NUCLEOTIDE SEQUENCE</scope>
    <source>
        <strain evidence="10">DSM 1059</strain>
    </source>
</reference>
<evidence type="ECO:0000256" key="1">
    <source>
        <dbReference type="ARBA" id="ARBA00004496"/>
    </source>
</evidence>
<dbReference type="InterPro" id="IPR026022">
    <property type="entry name" value="PhoU_dom"/>
</dbReference>
<dbReference type="GO" id="GO:0006817">
    <property type="term" value="P:phosphate ion transport"/>
    <property type="evidence" value="ECO:0007669"/>
    <property type="project" value="UniProtKB-KW"/>
</dbReference>
<gene>
    <name evidence="10" type="primary">phoU</name>
    <name evidence="10" type="ORF">HH1059_10030</name>
</gene>
<dbReference type="SUPFAM" id="SSF109755">
    <property type="entry name" value="PhoU-like"/>
    <property type="match status" value="1"/>
</dbReference>
<dbReference type="PANTHER" id="PTHR42930">
    <property type="entry name" value="PHOSPHATE-SPECIFIC TRANSPORT SYSTEM ACCESSORY PROTEIN PHOU"/>
    <property type="match status" value="1"/>
</dbReference>
<protein>
    <recommendedName>
        <fullName evidence="8">Phosphate-specific transport system accessory protein PhoU</fullName>
    </recommendedName>
</protein>
<dbReference type="GO" id="GO:0005737">
    <property type="term" value="C:cytoplasm"/>
    <property type="evidence" value="ECO:0007669"/>
    <property type="project" value="UniProtKB-SubCell"/>
</dbReference>
<keyword evidence="6 8" id="KW-0592">Phosphate transport</keyword>
<evidence type="ECO:0000313" key="10">
    <source>
        <dbReference type="EMBL" id="BAU57701.1"/>
    </source>
</evidence>
<dbReference type="PIRSF" id="PIRSF003107">
    <property type="entry name" value="PhoU"/>
    <property type="match status" value="1"/>
</dbReference>
<dbReference type="KEGG" id="hhk:HH1059_10030"/>
<dbReference type="Proteomes" id="UP000218890">
    <property type="component" value="Chromosome"/>
</dbReference>
<evidence type="ECO:0000256" key="4">
    <source>
        <dbReference type="ARBA" id="ARBA00022448"/>
    </source>
</evidence>
<keyword evidence="5 8" id="KW-0963">Cytoplasm</keyword>
<dbReference type="Gene3D" id="1.20.58.220">
    <property type="entry name" value="Phosphate transport system protein phou homolog 2, domain 2"/>
    <property type="match status" value="2"/>
</dbReference>
<evidence type="ECO:0000256" key="2">
    <source>
        <dbReference type="ARBA" id="ARBA00008107"/>
    </source>
</evidence>
<evidence type="ECO:0000256" key="8">
    <source>
        <dbReference type="PIRNR" id="PIRNR003107"/>
    </source>
</evidence>
<dbReference type="AlphaFoldDB" id="A0A120MZT1"/>
<feature type="domain" description="PhoU" evidence="9">
    <location>
        <begin position="137"/>
        <end position="220"/>
    </location>
</feature>
<sequence length="246" mass="28353">MSQEESMEQNFFKQHISQRFNAELEEIHRQVMSMGGLVEEQLTDAVKAMVEGRMELAEKVVVSDYKVNALEVKIDEESTQIIVRRQPTASDLRLVVAVIKTITDLERIGDEAERIGRMALHFLELDRQTGPIKELGDLGEHVRGMLNSALDAFARMDVEQAVRVAQLDINADSQYEVIIHRLMDQMMKYPDTIPRVMDVVWTARSLERIGDRARNICEYVVYFVRGKNVRHISYDQMVQEATGDRR</sequence>
<evidence type="ECO:0000259" key="9">
    <source>
        <dbReference type="Pfam" id="PF01895"/>
    </source>
</evidence>
<comment type="similarity">
    <text evidence="2 8">Belongs to the PhoU family.</text>
</comment>